<name>A0A4Q7MX51_9BURK</name>
<accession>A0A4Q7MX51</accession>
<dbReference type="Pfam" id="PF05258">
    <property type="entry name" value="DciA"/>
    <property type="match status" value="1"/>
</dbReference>
<dbReference type="AlphaFoldDB" id="A0A4Q7MX51"/>
<dbReference type="EMBL" id="SGWZ01000001">
    <property type="protein sequence ID" value="RZS73638.1"/>
    <property type="molecule type" value="Genomic_DNA"/>
</dbReference>
<dbReference type="Proteomes" id="UP000292039">
    <property type="component" value="Unassembled WGS sequence"/>
</dbReference>
<gene>
    <name evidence="1" type="ORF">EV679_0836</name>
</gene>
<comment type="caution">
    <text evidence="1">The sequence shown here is derived from an EMBL/GenBank/DDBJ whole genome shotgun (WGS) entry which is preliminary data.</text>
</comment>
<evidence type="ECO:0000313" key="2">
    <source>
        <dbReference type="Proteomes" id="UP000292039"/>
    </source>
</evidence>
<proteinExistence type="predicted"/>
<sequence>MTTAKNMRSRTTDSRIQHWLDASPGGSSIMAVAKHHIQIQEALQKILPTALGAVCEVARAEQNRLLLAVPSAAHAAKIRQLAPSISRTLCAQGWNLTEISIRIQADLRQLKSQWQRPKPMARPLDASALQAFSELHQDLQPGPLADAVARLLRHHAPEKSDDSTN</sequence>
<reference evidence="1 2" key="1">
    <citation type="submission" date="2019-02" db="EMBL/GenBank/DDBJ databases">
        <title>Genomic Encyclopedia of Type Strains, Phase IV (KMG-IV): sequencing the most valuable type-strain genomes for metagenomic binning, comparative biology and taxonomic classification.</title>
        <authorList>
            <person name="Goeker M."/>
        </authorList>
    </citation>
    <scope>NUCLEOTIDE SEQUENCE [LARGE SCALE GENOMIC DNA]</scope>
    <source>
        <strain evidence="1 2">DSM 16618</strain>
    </source>
</reference>
<organism evidence="1 2">
    <name type="scientific">Kerstersia gyiorum</name>
    <dbReference type="NCBI Taxonomy" id="206506"/>
    <lineage>
        <taxon>Bacteria</taxon>
        <taxon>Pseudomonadati</taxon>
        <taxon>Pseudomonadota</taxon>
        <taxon>Betaproteobacteria</taxon>
        <taxon>Burkholderiales</taxon>
        <taxon>Alcaligenaceae</taxon>
        <taxon>Kerstersia</taxon>
    </lineage>
</organism>
<dbReference type="InterPro" id="IPR007922">
    <property type="entry name" value="DciA-like"/>
</dbReference>
<protein>
    <submittedName>
        <fullName evidence="1">Uncharacterized protein DUF721</fullName>
    </submittedName>
</protein>
<evidence type="ECO:0000313" key="1">
    <source>
        <dbReference type="EMBL" id="RZS73638.1"/>
    </source>
</evidence>